<feature type="transmembrane region" description="Helical" evidence="1">
    <location>
        <begin position="46"/>
        <end position="63"/>
    </location>
</feature>
<gene>
    <name evidence="2" type="ORF">P9H32_10215</name>
</gene>
<keyword evidence="3" id="KW-1185">Reference proteome</keyword>
<evidence type="ECO:0000313" key="3">
    <source>
        <dbReference type="Proteomes" id="UP001290861"/>
    </source>
</evidence>
<comment type="caution">
    <text evidence="2">The sequence shown here is derived from an EMBL/GenBank/DDBJ whole genome shotgun (WGS) entry which is preliminary data.</text>
</comment>
<name>A0ABU5MXS2_9BACT</name>
<reference evidence="2 3" key="1">
    <citation type="journal article" date="2024" name="Appl. Environ. Microbiol.">
        <title>Pontiella agarivorans sp. nov., a novel marine anaerobic bacterium capable of degrading macroalgal polysaccharides and fixing nitrogen.</title>
        <authorList>
            <person name="Liu N."/>
            <person name="Kivenson V."/>
            <person name="Peng X."/>
            <person name="Cui Z."/>
            <person name="Lankiewicz T.S."/>
            <person name="Gosselin K.M."/>
            <person name="English C.J."/>
            <person name="Blair E.M."/>
            <person name="O'Malley M.A."/>
            <person name="Valentine D.L."/>
        </authorList>
    </citation>
    <scope>NUCLEOTIDE SEQUENCE [LARGE SCALE GENOMIC DNA]</scope>
    <source>
        <strain evidence="2 3">NLcol2</strain>
    </source>
</reference>
<dbReference type="Proteomes" id="UP001290861">
    <property type="component" value="Unassembled WGS sequence"/>
</dbReference>
<sequence>MDVFVNILFWLGVFALVDGSLGILLKEKWQKMAGEMDIQKIALIEIGLAWVFLILYFVLQYGFGG</sequence>
<keyword evidence="1" id="KW-0812">Transmembrane</keyword>
<feature type="transmembrane region" description="Helical" evidence="1">
    <location>
        <begin position="6"/>
        <end position="25"/>
    </location>
</feature>
<accession>A0ABU5MXS2</accession>
<proteinExistence type="predicted"/>
<dbReference type="EMBL" id="JARVCO010000010">
    <property type="protein sequence ID" value="MDZ8118999.1"/>
    <property type="molecule type" value="Genomic_DNA"/>
</dbReference>
<protein>
    <submittedName>
        <fullName evidence="2">Uncharacterized protein</fullName>
    </submittedName>
</protein>
<evidence type="ECO:0000256" key="1">
    <source>
        <dbReference type="SAM" id="Phobius"/>
    </source>
</evidence>
<evidence type="ECO:0000313" key="2">
    <source>
        <dbReference type="EMBL" id="MDZ8118999.1"/>
    </source>
</evidence>
<keyword evidence="1" id="KW-1133">Transmembrane helix</keyword>
<keyword evidence="1" id="KW-0472">Membrane</keyword>
<organism evidence="2 3">
    <name type="scientific">Pontiella agarivorans</name>
    <dbReference type="NCBI Taxonomy" id="3038953"/>
    <lineage>
        <taxon>Bacteria</taxon>
        <taxon>Pseudomonadati</taxon>
        <taxon>Kiritimatiellota</taxon>
        <taxon>Kiritimatiellia</taxon>
        <taxon>Kiritimatiellales</taxon>
        <taxon>Pontiellaceae</taxon>
        <taxon>Pontiella</taxon>
    </lineage>
</organism>
<dbReference type="RefSeq" id="WP_322608792.1">
    <property type="nucleotide sequence ID" value="NZ_JARVCO010000010.1"/>
</dbReference>